<dbReference type="PANTHER" id="PTHR31912:SF34">
    <property type="entry name" value="NOTOCHORD-RELATED PROTEIN"/>
    <property type="match status" value="1"/>
</dbReference>
<reference evidence="2" key="1">
    <citation type="submission" date="2014-03" db="EMBL/GenBank/DDBJ databases">
        <title>The Genome Sequence of Puccinia striiformis f. sp. tritici PST-78.</title>
        <authorList>
            <consortium name="The Broad Institute Genome Sequencing Platform"/>
            <person name="Cuomo C."/>
            <person name="Hulbert S."/>
            <person name="Chen X."/>
            <person name="Walker B."/>
            <person name="Young S.K."/>
            <person name="Zeng Q."/>
            <person name="Gargeya S."/>
            <person name="Fitzgerald M."/>
            <person name="Haas B."/>
            <person name="Abouelleil A."/>
            <person name="Alvarado L."/>
            <person name="Arachchi H.M."/>
            <person name="Berlin A.M."/>
            <person name="Chapman S.B."/>
            <person name="Goldberg J."/>
            <person name="Griggs A."/>
            <person name="Gujja S."/>
            <person name="Hansen M."/>
            <person name="Howarth C."/>
            <person name="Imamovic A."/>
            <person name="Larimer J."/>
            <person name="McCowan C."/>
            <person name="Montmayeur A."/>
            <person name="Murphy C."/>
            <person name="Neiman D."/>
            <person name="Pearson M."/>
            <person name="Priest M."/>
            <person name="Roberts A."/>
            <person name="Saif S."/>
            <person name="Shea T."/>
            <person name="Sisk P."/>
            <person name="Sykes S."/>
            <person name="Wortman J."/>
            <person name="Nusbaum C."/>
            <person name="Birren B."/>
        </authorList>
    </citation>
    <scope>NUCLEOTIDE SEQUENCE [LARGE SCALE GENOMIC DNA]</scope>
    <source>
        <strain evidence="2">race PST-78</strain>
    </source>
</reference>
<dbReference type="PANTHER" id="PTHR31912">
    <property type="entry name" value="IP13529P"/>
    <property type="match status" value="1"/>
</dbReference>
<sequence>MNEQGAVIPESEMFIEHATDQGPRFVCIPCGRKNMLKDKKRHARRATHKQQVIKWLARGRDQPVPGESLSDTRRPVNREEVNQEQQIHDKVDYEADNEAAVNTTSPAANTEEEVRETLEELREHEENRCYQQAEWEREQAPDMSYESWIKYELERIREDEDLDNPADEVHDDGEVDETRDAEEWFPFKNKMEFVGSLLVGYTRNCISRTLFDQIRSILNPICNLKIPAWSTIRRAQKRIREYLHMEPTMKPSVLGTPCATLSTISALQKEIANPLVAPHIDFYPEDSQGKNQFKLSQSKKWLELPRDYRPQMCVNNTRHFFIFEPVELFSKQILVPIYLYKFENKTHSKCVAPTLRRTNSGKHEMRIPANIGFDDPRLVTIKAKEFNVEYSKIQINGRLLSSICDGHMYEVDEKTRARTNLPNEWREKSGNRIIRNMPISLYSDDTSGNISKRWNKHISFYFTLSGLPPNLSNQEYNCHFLATSNRAGVLELSELIVDELNEIATNGFEAYDAHLCQPVWVMSTVLFFLGDSPMHADITNTPFPGSALNPCRMCTLSAPTKVAKKLKRYVRNFFEVDRFGNPCPNPRREWPDTIQHSHNLFKLATEGDLPGFKKKTKEWGVTDRISESFIQGQNNPQIRERIKQLEKEDKSRLYNPFLRLKGTYADPHHALQFGLPHELIVSLVPLWMKDLMAVSRLDTPVEILHVFLLGVEKYLVHSFFDRLSKHQKEELEGRLESFDVNSLNLPKLQPKYLTTHAGSLIGKEFKIFLQSAPFLLFPYMDQNERSLWHSLSLLCSYAFQTHIDNMETFITELEKHIANFLYWIMRSSSQWTNKPKFHIIVHLPESIRRFGPAPLFSTEKFESYNGVLRNASIHSNRLAPGRDIAIKFADYLSLRFLASGGRIYDKNTRTTSQASPAVLNLFQNNVSIQKSMGYDATLAESITHFPHERVVPLSKAEKTLAETQLIPIPTALQREFPGRDFRHIACLQLNKHERISRDYFVLVKSTTSEEYIGRVNSIWSVSTHIFVNVTKFQMADFRGYYGMTEFCKTTDTCSVESKDIVCTLNLQHNCHDGRCPIKMNKTTQIERQEASTRIRQVCHTDQERFILNLTSFHAPKAHRRMSANAFSRVVPETCVAGLNEGHEIWRKKYKQPVKGAKVVWSSDGNSCT</sequence>
<dbReference type="Proteomes" id="UP000054564">
    <property type="component" value="Unassembled WGS sequence"/>
</dbReference>
<accession>A0A0L0V251</accession>
<dbReference type="EMBL" id="AJIL01000138">
    <property type="protein sequence ID" value="KNE93373.1"/>
    <property type="molecule type" value="Genomic_DNA"/>
</dbReference>
<dbReference type="STRING" id="1165861.A0A0L0V251"/>
<dbReference type="AlphaFoldDB" id="A0A0L0V251"/>
<evidence type="ECO:0000313" key="2">
    <source>
        <dbReference type="Proteomes" id="UP000054564"/>
    </source>
</evidence>
<proteinExistence type="predicted"/>
<keyword evidence="2" id="KW-1185">Reference proteome</keyword>
<gene>
    <name evidence="1" type="ORF">PSTG_13195</name>
</gene>
<name>A0A0L0V251_9BASI</name>
<comment type="caution">
    <text evidence="1">The sequence shown here is derived from an EMBL/GenBank/DDBJ whole genome shotgun (WGS) entry which is preliminary data.</text>
</comment>
<protein>
    <submittedName>
        <fullName evidence="1">Uncharacterized protein</fullName>
    </submittedName>
</protein>
<organism evidence="1 2">
    <name type="scientific">Puccinia striiformis f. sp. tritici PST-78</name>
    <dbReference type="NCBI Taxonomy" id="1165861"/>
    <lineage>
        <taxon>Eukaryota</taxon>
        <taxon>Fungi</taxon>
        <taxon>Dikarya</taxon>
        <taxon>Basidiomycota</taxon>
        <taxon>Pucciniomycotina</taxon>
        <taxon>Pucciniomycetes</taxon>
        <taxon>Pucciniales</taxon>
        <taxon>Pucciniaceae</taxon>
        <taxon>Puccinia</taxon>
    </lineage>
</organism>
<evidence type="ECO:0000313" key="1">
    <source>
        <dbReference type="EMBL" id="KNE93373.1"/>
    </source>
</evidence>